<proteinExistence type="predicted"/>
<feature type="chain" id="PRO_5030850378" description="Bifunctional inhibitor/plant lipid transfer protein/seed storage helical domain-containing protein" evidence="1">
    <location>
        <begin position="22"/>
        <end position="256"/>
    </location>
</feature>
<keyword evidence="3" id="KW-1185">Reference proteome</keyword>
<sequence length="256" mass="27297">MVVMFVGIVLFMSIQFVPSSAQQDCWDRIQTCIAGADSAAKFQEECCTIISEEISTERECFCSVKPILDQNATLADSLSNVLSLCDGIASFNTICSGSAPSPIATPPSSTPATLEPSEDASCWEEIGTCIQKNLNRSELEPTLNPDSPAFNVTEFFCCPLMQQAARTEKQCFCAINTVIQDNPDSATNITLVLSACNIASSTASLNNFCQAPSDSPTQSLAISAGKSEVDKGAANKITMIGSLSGLFIIFTYVLLH</sequence>
<evidence type="ECO:0000313" key="2">
    <source>
        <dbReference type="EnsemblPlants" id="AUR62027267-RA:cds"/>
    </source>
</evidence>
<reference evidence="2" key="2">
    <citation type="submission" date="2021-03" db="UniProtKB">
        <authorList>
            <consortium name="EnsemblPlants"/>
        </authorList>
    </citation>
    <scope>IDENTIFICATION</scope>
</reference>
<evidence type="ECO:0000313" key="3">
    <source>
        <dbReference type="Proteomes" id="UP000596660"/>
    </source>
</evidence>
<evidence type="ECO:0000256" key="1">
    <source>
        <dbReference type="SAM" id="SignalP"/>
    </source>
</evidence>
<dbReference type="EnsemblPlants" id="AUR62027267-RA">
    <property type="protein sequence ID" value="AUR62027267-RA:cds"/>
    <property type="gene ID" value="AUR62027267"/>
</dbReference>
<dbReference type="Gramene" id="AUR62027267-RA">
    <property type="protein sequence ID" value="AUR62027267-RA:cds"/>
    <property type="gene ID" value="AUR62027267"/>
</dbReference>
<reference evidence="2" key="1">
    <citation type="journal article" date="2017" name="Nature">
        <title>The genome of Chenopodium quinoa.</title>
        <authorList>
            <person name="Jarvis D.E."/>
            <person name="Ho Y.S."/>
            <person name="Lightfoot D.J."/>
            <person name="Schmoeckel S.M."/>
            <person name="Li B."/>
            <person name="Borm T.J.A."/>
            <person name="Ohyanagi H."/>
            <person name="Mineta K."/>
            <person name="Michell C.T."/>
            <person name="Saber N."/>
            <person name="Kharbatia N.M."/>
            <person name="Rupper R.R."/>
            <person name="Sharp A.R."/>
            <person name="Dally N."/>
            <person name="Boughton B.A."/>
            <person name="Woo Y.H."/>
            <person name="Gao G."/>
            <person name="Schijlen E.G.W.M."/>
            <person name="Guo X."/>
            <person name="Momin A.A."/>
            <person name="Negrao S."/>
            <person name="Al-Babili S."/>
            <person name="Gehring C."/>
            <person name="Roessner U."/>
            <person name="Jung C."/>
            <person name="Murphy K."/>
            <person name="Arold S.T."/>
            <person name="Gojobori T."/>
            <person name="van der Linden C.G."/>
            <person name="van Loo E.N."/>
            <person name="Jellen E.N."/>
            <person name="Maughan P.J."/>
            <person name="Tester M."/>
        </authorList>
    </citation>
    <scope>NUCLEOTIDE SEQUENCE [LARGE SCALE GENOMIC DNA]</scope>
    <source>
        <strain evidence="2">cv. PI 614886</strain>
    </source>
</reference>
<accession>A0A803MCS4</accession>
<name>A0A803MCS4_CHEQI</name>
<protein>
    <recommendedName>
        <fullName evidence="4">Bifunctional inhibitor/plant lipid transfer protein/seed storage helical domain-containing protein</fullName>
    </recommendedName>
</protein>
<dbReference type="AlphaFoldDB" id="A0A803MCS4"/>
<dbReference type="Proteomes" id="UP000596660">
    <property type="component" value="Unplaced"/>
</dbReference>
<keyword evidence="1" id="KW-0732">Signal</keyword>
<evidence type="ECO:0008006" key="4">
    <source>
        <dbReference type="Google" id="ProtNLM"/>
    </source>
</evidence>
<feature type="signal peptide" evidence="1">
    <location>
        <begin position="1"/>
        <end position="21"/>
    </location>
</feature>
<dbReference type="OMA" id="TEFFCCP"/>
<organism evidence="2 3">
    <name type="scientific">Chenopodium quinoa</name>
    <name type="common">Quinoa</name>
    <dbReference type="NCBI Taxonomy" id="63459"/>
    <lineage>
        <taxon>Eukaryota</taxon>
        <taxon>Viridiplantae</taxon>
        <taxon>Streptophyta</taxon>
        <taxon>Embryophyta</taxon>
        <taxon>Tracheophyta</taxon>
        <taxon>Spermatophyta</taxon>
        <taxon>Magnoliopsida</taxon>
        <taxon>eudicotyledons</taxon>
        <taxon>Gunneridae</taxon>
        <taxon>Pentapetalae</taxon>
        <taxon>Caryophyllales</taxon>
        <taxon>Chenopodiaceae</taxon>
        <taxon>Chenopodioideae</taxon>
        <taxon>Atripliceae</taxon>
        <taxon>Chenopodium</taxon>
    </lineage>
</organism>